<dbReference type="SUPFAM" id="SSF47928">
    <property type="entry name" value="N-terminal domain of the delta subunit of the F1F0-ATP synthase"/>
    <property type="match status" value="1"/>
</dbReference>
<dbReference type="EMBL" id="CP122537">
    <property type="protein sequence ID" value="WGH79941.1"/>
    <property type="molecule type" value="Genomic_DNA"/>
</dbReference>
<keyword evidence="3 8" id="KW-0375">Hydrogen ion transport</keyword>
<keyword evidence="5 8" id="KW-0472">Membrane</keyword>
<comment type="function">
    <text evidence="8">F(1)F(0) ATP synthase produces ATP from ADP in the presence of a proton or sodium gradient. F-type ATPases consist of two structural domains, F(1) containing the extramembraneous catalytic core and F(0) containing the membrane proton channel, linked together by a central stalk and a peripheral stalk. During catalysis, ATP synthesis in the catalytic domain of F(1) is coupled via a rotary mechanism of the central stalk subunits to proton translocation.</text>
</comment>
<comment type="subcellular location">
    <subcellularLocation>
        <location evidence="8">Cell membrane</location>
        <topology evidence="8">Peripheral membrane protein</topology>
    </subcellularLocation>
    <subcellularLocation>
        <location evidence="1">Membrane</location>
    </subcellularLocation>
</comment>
<dbReference type="Proteomes" id="UP001243420">
    <property type="component" value="Chromosome"/>
</dbReference>
<evidence type="ECO:0000313" key="10">
    <source>
        <dbReference type="Proteomes" id="UP001243420"/>
    </source>
</evidence>
<accession>A0ABY8LF97</accession>
<evidence type="ECO:0000256" key="7">
    <source>
        <dbReference type="ARBA" id="ARBA00023310"/>
    </source>
</evidence>
<keyword evidence="4 8" id="KW-0406">Ion transport</keyword>
<gene>
    <name evidence="8" type="primary">atpH</name>
    <name evidence="9" type="ORF">P8627_06700</name>
</gene>
<dbReference type="InterPro" id="IPR020781">
    <property type="entry name" value="ATPase_OSCP/d_CS"/>
</dbReference>
<protein>
    <recommendedName>
        <fullName evidence="8">ATP synthase subunit delta</fullName>
    </recommendedName>
    <alternativeName>
        <fullName evidence="8">ATP synthase F(1) sector subunit delta</fullName>
    </alternativeName>
    <alternativeName>
        <fullName evidence="8">F-type ATPase subunit delta</fullName>
        <shortName evidence="8">F-ATPase subunit delta</shortName>
    </alternativeName>
</protein>
<dbReference type="NCBIfam" id="NF004406">
    <property type="entry name" value="PRK05758.3-2"/>
    <property type="match status" value="1"/>
</dbReference>
<proteinExistence type="inferred from homology"/>
<dbReference type="PRINTS" id="PR00125">
    <property type="entry name" value="ATPASEDELTA"/>
</dbReference>
<organism evidence="9 10">
    <name type="scientific">Jannaschia ovalis</name>
    <dbReference type="NCBI Taxonomy" id="3038773"/>
    <lineage>
        <taxon>Bacteria</taxon>
        <taxon>Pseudomonadati</taxon>
        <taxon>Pseudomonadota</taxon>
        <taxon>Alphaproteobacteria</taxon>
        <taxon>Rhodobacterales</taxon>
        <taxon>Roseobacteraceae</taxon>
        <taxon>Jannaschia</taxon>
    </lineage>
</organism>
<evidence type="ECO:0000256" key="3">
    <source>
        <dbReference type="ARBA" id="ARBA00022781"/>
    </source>
</evidence>
<dbReference type="InterPro" id="IPR026015">
    <property type="entry name" value="ATP_synth_OSCP/delta_N_sf"/>
</dbReference>
<keyword evidence="7 8" id="KW-0066">ATP synthesis</keyword>
<name>A0ABY8LF97_9RHOB</name>
<dbReference type="PANTHER" id="PTHR11910">
    <property type="entry name" value="ATP SYNTHASE DELTA CHAIN"/>
    <property type="match status" value="1"/>
</dbReference>
<dbReference type="RefSeq" id="WP_279966938.1">
    <property type="nucleotide sequence ID" value="NZ_CP122537.1"/>
</dbReference>
<keyword evidence="6 8" id="KW-0139">CF(1)</keyword>
<dbReference type="HAMAP" id="MF_01416">
    <property type="entry name" value="ATP_synth_delta_bact"/>
    <property type="match status" value="1"/>
</dbReference>
<evidence type="ECO:0000256" key="5">
    <source>
        <dbReference type="ARBA" id="ARBA00023136"/>
    </source>
</evidence>
<evidence type="ECO:0000313" key="9">
    <source>
        <dbReference type="EMBL" id="WGH79941.1"/>
    </source>
</evidence>
<dbReference type="Pfam" id="PF00213">
    <property type="entry name" value="OSCP"/>
    <property type="match status" value="1"/>
</dbReference>
<dbReference type="InterPro" id="IPR000711">
    <property type="entry name" value="ATPase_OSCP/dsu"/>
</dbReference>
<dbReference type="NCBIfam" id="TIGR01145">
    <property type="entry name" value="ATP_synt_delta"/>
    <property type="match status" value="1"/>
</dbReference>
<dbReference type="Gene3D" id="1.10.520.20">
    <property type="entry name" value="N-terminal domain of the delta subunit of the F1F0-ATP synthase"/>
    <property type="match status" value="1"/>
</dbReference>
<evidence type="ECO:0000256" key="1">
    <source>
        <dbReference type="ARBA" id="ARBA00004370"/>
    </source>
</evidence>
<comment type="similarity">
    <text evidence="8">Belongs to the ATPase delta chain family.</text>
</comment>
<evidence type="ECO:0000256" key="6">
    <source>
        <dbReference type="ARBA" id="ARBA00023196"/>
    </source>
</evidence>
<evidence type="ECO:0000256" key="8">
    <source>
        <dbReference type="HAMAP-Rule" id="MF_01416"/>
    </source>
</evidence>
<keyword evidence="8" id="KW-1003">Cell membrane</keyword>
<dbReference type="PROSITE" id="PS00389">
    <property type="entry name" value="ATPASE_DELTA"/>
    <property type="match status" value="1"/>
</dbReference>
<evidence type="ECO:0000256" key="2">
    <source>
        <dbReference type="ARBA" id="ARBA00022448"/>
    </source>
</evidence>
<sequence>MDVSEPASISMGIAERYAQAVFDLSRDAGDLGKLEADVTALDEAMKASPELREVLTSPVISRSDQGNAVAALAETMGLTTTMKNVLALMATKRRLFVVPQMVRALRDMLAEEKGEVTAEIRTAKALTKTQSEKLAKTLTASTGKDVNLDVTVDDTLIGGLVVKIGSQMIDTSIRAKLNALQNTMKEVR</sequence>
<reference evidence="9 10" key="1">
    <citation type="submission" date="2023-04" db="EMBL/GenBank/DDBJ databases">
        <title>Jannaschia ovalis sp. nov., a marine bacterium isolated from sea tidal flat.</title>
        <authorList>
            <person name="Kwon D.Y."/>
            <person name="Kim J.-J."/>
        </authorList>
    </citation>
    <scope>NUCLEOTIDE SEQUENCE [LARGE SCALE GENOMIC DNA]</scope>
    <source>
        <strain evidence="9 10">GRR-S6-38</strain>
    </source>
</reference>
<keyword evidence="2 8" id="KW-0813">Transport</keyword>
<keyword evidence="10" id="KW-1185">Reference proteome</keyword>
<evidence type="ECO:0000256" key="4">
    <source>
        <dbReference type="ARBA" id="ARBA00023065"/>
    </source>
</evidence>
<comment type="function">
    <text evidence="8">This protein is part of the stalk that links CF(0) to CF(1). It either transmits conformational changes from CF(0) to CF(1) or is implicated in proton conduction.</text>
</comment>